<name>J3LSC7_ORYBR</name>
<evidence type="ECO:0000313" key="1">
    <source>
        <dbReference type="EnsemblPlants" id="OB03G39530.1"/>
    </source>
</evidence>
<reference evidence="1" key="2">
    <citation type="submission" date="2013-04" db="UniProtKB">
        <authorList>
            <consortium name="EnsemblPlants"/>
        </authorList>
    </citation>
    <scope>IDENTIFICATION</scope>
</reference>
<dbReference type="Gramene" id="OB03G39530.1">
    <property type="protein sequence ID" value="OB03G39530.1"/>
    <property type="gene ID" value="OB03G39530"/>
</dbReference>
<reference evidence="1" key="1">
    <citation type="journal article" date="2013" name="Nat. Commun.">
        <title>Whole-genome sequencing of Oryza brachyantha reveals mechanisms underlying Oryza genome evolution.</title>
        <authorList>
            <person name="Chen J."/>
            <person name="Huang Q."/>
            <person name="Gao D."/>
            <person name="Wang J."/>
            <person name="Lang Y."/>
            <person name="Liu T."/>
            <person name="Li B."/>
            <person name="Bai Z."/>
            <person name="Luis Goicoechea J."/>
            <person name="Liang C."/>
            <person name="Chen C."/>
            <person name="Zhang W."/>
            <person name="Sun S."/>
            <person name="Liao Y."/>
            <person name="Zhang X."/>
            <person name="Yang L."/>
            <person name="Song C."/>
            <person name="Wang M."/>
            <person name="Shi J."/>
            <person name="Liu G."/>
            <person name="Liu J."/>
            <person name="Zhou H."/>
            <person name="Zhou W."/>
            <person name="Yu Q."/>
            <person name="An N."/>
            <person name="Chen Y."/>
            <person name="Cai Q."/>
            <person name="Wang B."/>
            <person name="Liu B."/>
            <person name="Min J."/>
            <person name="Huang Y."/>
            <person name="Wu H."/>
            <person name="Li Z."/>
            <person name="Zhang Y."/>
            <person name="Yin Y."/>
            <person name="Song W."/>
            <person name="Jiang J."/>
            <person name="Jackson S.A."/>
            <person name="Wing R.A."/>
            <person name="Wang J."/>
            <person name="Chen M."/>
        </authorList>
    </citation>
    <scope>NUCLEOTIDE SEQUENCE [LARGE SCALE GENOMIC DNA]</scope>
    <source>
        <strain evidence="1">cv. IRGC 101232</strain>
    </source>
</reference>
<dbReference type="AlphaFoldDB" id="J3LSC7"/>
<dbReference type="EnsemblPlants" id="OB03G39530.1">
    <property type="protein sequence ID" value="OB03G39530.1"/>
    <property type="gene ID" value="OB03G39530"/>
</dbReference>
<dbReference type="Proteomes" id="UP000006038">
    <property type="component" value="Chromosome 3"/>
</dbReference>
<proteinExistence type="predicted"/>
<sequence>MVHRIPIYSCCVYMIPLHNGQHQLTRVIMYQPFSKSYMIFVLSFLRLANQSDPPKRNTPNSTASNDLLLRADLPVPGDFRFCLLCLK</sequence>
<organism evidence="1">
    <name type="scientific">Oryza brachyantha</name>
    <name type="common">malo sina</name>
    <dbReference type="NCBI Taxonomy" id="4533"/>
    <lineage>
        <taxon>Eukaryota</taxon>
        <taxon>Viridiplantae</taxon>
        <taxon>Streptophyta</taxon>
        <taxon>Embryophyta</taxon>
        <taxon>Tracheophyta</taxon>
        <taxon>Spermatophyta</taxon>
        <taxon>Magnoliopsida</taxon>
        <taxon>Liliopsida</taxon>
        <taxon>Poales</taxon>
        <taxon>Poaceae</taxon>
        <taxon>BOP clade</taxon>
        <taxon>Oryzoideae</taxon>
        <taxon>Oryzeae</taxon>
        <taxon>Oryzinae</taxon>
        <taxon>Oryza</taxon>
    </lineage>
</organism>
<accession>J3LSC7</accession>
<protein>
    <submittedName>
        <fullName evidence="1">Uncharacterized protein</fullName>
    </submittedName>
</protein>
<keyword evidence="2" id="KW-1185">Reference proteome</keyword>
<evidence type="ECO:0000313" key="2">
    <source>
        <dbReference type="Proteomes" id="UP000006038"/>
    </source>
</evidence>
<dbReference type="HOGENOM" id="CLU_2486992_0_0_1"/>